<sequence>MMGGKRCDRDKASKNPGYHRVRQSTIKRYTQDIQYRSVPSQTEAARYTHDKQYRMQNRYGYRERKITVVVRSESQPIISSLVRQEHSCRLHGRRVETKLSRSP</sequence>
<feature type="region of interest" description="Disordered" evidence="1">
    <location>
        <begin position="1"/>
        <end position="28"/>
    </location>
</feature>
<protein>
    <submittedName>
        <fullName evidence="2">Uncharacterized protein</fullName>
    </submittedName>
</protein>
<keyword evidence="3" id="KW-1185">Reference proteome</keyword>
<organism evidence="2 3">
    <name type="scientific">Elysia crispata</name>
    <name type="common">lettuce slug</name>
    <dbReference type="NCBI Taxonomy" id="231223"/>
    <lineage>
        <taxon>Eukaryota</taxon>
        <taxon>Metazoa</taxon>
        <taxon>Spiralia</taxon>
        <taxon>Lophotrochozoa</taxon>
        <taxon>Mollusca</taxon>
        <taxon>Gastropoda</taxon>
        <taxon>Heterobranchia</taxon>
        <taxon>Euthyneura</taxon>
        <taxon>Panpulmonata</taxon>
        <taxon>Sacoglossa</taxon>
        <taxon>Placobranchoidea</taxon>
        <taxon>Plakobranchidae</taxon>
        <taxon>Elysia</taxon>
    </lineage>
</organism>
<accession>A0AAE1AV46</accession>
<gene>
    <name evidence="2" type="ORF">RRG08_003649</name>
</gene>
<comment type="caution">
    <text evidence="2">The sequence shown here is derived from an EMBL/GenBank/DDBJ whole genome shotgun (WGS) entry which is preliminary data.</text>
</comment>
<evidence type="ECO:0000313" key="3">
    <source>
        <dbReference type="Proteomes" id="UP001283361"/>
    </source>
</evidence>
<evidence type="ECO:0000313" key="2">
    <source>
        <dbReference type="EMBL" id="KAK3794497.1"/>
    </source>
</evidence>
<feature type="compositionally biased region" description="Basic and acidic residues" evidence="1">
    <location>
        <begin position="1"/>
        <end position="13"/>
    </location>
</feature>
<dbReference type="EMBL" id="JAWDGP010001105">
    <property type="protein sequence ID" value="KAK3794497.1"/>
    <property type="molecule type" value="Genomic_DNA"/>
</dbReference>
<name>A0AAE1AV46_9GAST</name>
<reference evidence="2" key="1">
    <citation type="journal article" date="2023" name="G3 (Bethesda)">
        <title>A reference genome for the long-term kleptoplast-retaining sea slug Elysia crispata morphotype clarki.</title>
        <authorList>
            <person name="Eastman K.E."/>
            <person name="Pendleton A.L."/>
            <person name="Shaikh M.A."/>
            <person name="Suttiyut T."/>
            <person name="Ogas R."/>
            <person name="Tomko P."/>
            <person name="Gavelis G."/>
            <person name="Widhalm J.R."/>
            <person name="Wisecaver J.H."/>
        </authorList>
    </citation>
    <scope>NUCLEOTIDE SEQUENCE</scope>
    <source>
        <strain evidence="2">ECLA1</strain>
    </source>
</reference>
<dbReference type="AlphaFoldDB" id="A0AAE1AV46"/>
<proteinExistence type="predicted"/>
<dbReference type="Proteomes" id="UP001283361">
    <property type="component" value="Unassembled WGS sequence"/>
</dbReference>
<evidence type="ECO:0000256" key="1">
    <source>
        <dbReference type="SAM" id="MobiDB-lite"/>
    </source>
</evidence>